<dbReference type="Gene3D" id="3.40.50.1820">
    <property type="entry name" value="alpha/beta hydrolase"/>
    <property type="match status" value="1"/>
</dbReference>
<dbReference type="SUPFAM" id="SSF53474">
    <property type="entry name" value="alpha/beta-Hydrolases"/>
    <property type="match status" value="1"/>
</dbReference>
<evidence type="ECO:0000313" key="3">
    <source>
        <dbReference type="EMBL" id="KAE8705121.1"/>
    </source>
</evidence>
<dbReference type="AlphaFoldDB" id="A0A6A3AKH0"/>
<proteinExistence type="inferred from homology"/>
<dbReference type="Pfam" id="PF07859">
    <property type="entry name" value="Abhydrolase_3"/>
    <property type="match status" value="1"/>
</dbReference>
<sequence>MFQVYKDGRVKRLRKTETVPPCDDPQLVVRSKDTPVSTLTSARIFLPQTADPIAKIPQSNAVSVEYRKAPEYKLPIAYDDVWTAIKWVALHAKRDGPEPWLNERADFDRVFLARDSARANIAHNMIMKASGASLDDLIRVRFVGLLLLNPYFMNHGHDELVEFGHVCLPKP</sequence>
<dbReference type="PANTHER" id="PTHR23024">
    <property type="entry name" value="ARYLACETAMIDE DEACETYLASE"/>
    <property type="match status" value="1"/>
</dbReference>
<evidence type="ECO:0000259" key="2">
    <source>
        <dbReference type="Pfam" id="PF07859"/>
    </source>
</evidence>
<gene>
    <name evidence="3" type="ORF">F3Y22_tig00110430pilonHSYRG00291</name>
</gene>
<evidence type="ECO:0000256" key="1">
    <source>
        <dbReference type="ARBA" id="ARBA00010515"/>
    </source>
</evidence>
<comment type="caution">
    <text evidence="3">The sequence shown here is derived from an EMBL/GenBank/DDBJ whole genome shotgun (WGS) entry which is preliminary data.</text>
</comment>
<keyword evidence="4" id="KW-1185">Reference proteome</keyword>
<accession>A0A6A3AKH0</accession>
<comment type="similarity">
    <text evidence="1">Belongs to the 'GDXG' lipolytic enzyme family.</text>
</comment>
<name>A0A6A3AKH0_HIBSY</name>
<dbReference type="InterPro" id="IPR013094">
    <property type="entry name" value="AB_hydrolase_3"/>
</dbReference>
<protein>
    <submittedName>
        <fullName evidence="3">Alpha/beta-Hydrolases superfamily protein</fullName>
    </submittedName>
</protein>
<feature type="domain" description="Alpha/beta hydrolase fold-3" evidence="2">
    <location>
        <begin position="53"/>
        <end position="150"/>
    </location>
</feature>
<evidence type="ECO:0000313" key="4">
    <source>
        <dbReference type="Proteomes" id="UP000436088"/>
    </source>
</evidence>
<dbReference type="EMBL" id="VEPZ02000983">
    <property type="protein sequence ID" value="KAE8705121.1"/>
    <property type="molecule type" value="Genomic_DNA"/>
</dbReference>
<dbReference type="GO" id="GO:0016787">
    <property type="term" value="F:hydrolase activity"/>
    <property type="evidence" value="ECO:0007669"/>
    <property type="project" value="UniProtKB-KW"/>
</dbReference>
<dbReference type="PANTHER" id="PTHR23024:SF429">
    <property type="entry name" value="ALPHA_BETA HYDROLASE FOLD PROTEIN"/>
    <property type="match status" value="1"/>
</dbReference>
<dbReference type="InterPro" id="IPR050466">
    <property type="entry name" value="Carboxylest/Gibb_receptor"/>
</dbReference>
<organism evidence="3 4">
    <name type="scientific">Hibiscus syriacus</name>
    <name type="common">Rose of Sharon</name>
    <dbReference type="NCBI Taxonomy" id="106335"/>
    <lineage>
        <taxon>Eukaryota</taxon>
        <taxon>Viridiplantae</taxon>
        <taxon>Streptophyta</taxon>
        <taxon>Embryophyta</taxon>
        <taxon>Tracheophyta</taxon>
        <taxon>Spermatophyta</taxon>
        <taxon>Magnoliopsida</taxon>
        <taxon>eudicotyledons</taxon>
        <taxon>Gunneridae</taxon>
        <taxon>Pentapetalae</taxon>
        <taxon>rosids</taxon>
        <taxon>malvids</taxon>
        <taxon>Malvales</taxon>
        <taxon>Malvaceae</taxon>
        <taxon>Malvoideae</taxon>
        <taxon>Hibiscus</taxon>
    </lineage>
</organism>
<dbReference type="Proteomes" id="UP000436088">
    <property type="component" value="Unassembled WGS sequence"/>
</dbReference>
<dbReference type="InterPro" id="IPR029058">
    <property type="entry name" value="AB_hydrolase_fold"/>
</dbReference>
<reference evidence="3" key="1">
    <citation type="submission" date="2019-09" db="EMBL/GenBank/DDBJ databases">
        <title>Draft genome information of white flower Hibiscus syriacus.</title>
        <authorList>
            <person name="Kim Y.-M."/>
        </authorList>
    </citation>
    <scope>NUCLEOTIDE SEQUENCE [LARGE SCALE GENOMIC DNA]</scope>
    <source>
        <strain evidence="3">YM2019G1</strain>
    </source>
</reference>